<feature type="transmembrane region" description="Helical" evidence="1">
    <location>
        <begin position="37"/>
        <end position="56"/>
    </location>
</feature>
<dbReference type="EMBL" id="JBEVYD010000007">
    <property type="protein sequence ID" value="KAL3231323.1"/>
    <property type="molecule type" value="Genomic_DNA"/>
</dbReference>
<gene>
    <name evidence="2" type="ORF">RNJ44_00358</name>
</gene>
<sequence>MQISSIMNQQNAQATEKELSSTIEPRDSLMNLVGKTFYWSCVIYFLYELSIELIWFNSADGPMKRAYLFPHKIIAEFSTLTDNPIPKSERRPGKRYLLITRVYSWISCTFYWSGTLYFLYKHSLKFNLFDSAAGPTKNVYVFSQWKLRELAVLSAASVVLLIPTIFGVEYICRLFIKIHRFWTSLGLLFGYQFMYQLWCSTIAFPVEVLVRRYPFICDWLAFLQFPIGMLPAWYVYGKEIMVFQPWNPGFPNISTMNENKI</sequence>
<keyword evidence="3" id="KW-1185">Reference proteome</keyword>
<comment type="caution">
    <text evidence="2">The sequence shown here is derived from an EMBL/GenBank/DDBJ whole genome shotgun (WGS) entry which is preliminary data.</text>
</comment>
<organism evidence="2 3">
    <name type="scientific">Nakaseomyces bracarensis</name>
    <dbReference type="NCBI Taxonomy" id="273131"/>
    <lineage>
        <taxon>Eukaryota</taxon>
        <taxon>Fungi</taxon>
        <taxon>Dikarya</taxon>
        <taxon>Ascomycota</taxon>
        <taxon>Saccharomycotina</taxon>
        <taxon>Saccharomycetes</taxon>
        <taxon>Saccharomycetales</taxon>
        <taxon>Saccharomycetaceae</taxon>
        <taxon>Nakaseomyces</taxon>
    </lineage>
</organism>
<keyword evidence="1" id="KW-1133">Transmembrane helix</keyword>
<evidence type="ECO:0000256" key="1">
    <source>
        <dbReference type="SAM" id="Phobius"/>
    </source>
</evidence>
<protein>
    <submittedName>
        <fullName evidence="2">Uncharacterized protein</fullName>
    </submittedName>
</protein>
<evidence type="ECO:0000313" key="2">
    <source>
        <dbReference type="EMBL" id="KAL3231323.1"/>
    </source>
</evidence>
<feature type="transmembrane region" description="Helical" evidence="1">
    <location>
        <begin position="184"/>
        <end position="206"/>
    </location>
</feature>
<keyword evidence="1" id="KW-0812">Transmembrane</keyword>
<feature type="transmembrane region" description="Helical" evidence="1">
    <location>
        <begin position="96"/>
        <end position="120"/>
    </location>
</feature>
<keyword evidence="1" id="KW-0472">Membrane</keyword>
<evidence type="ECO:0000313" key="3">
    <source>
        <dbReference type="Proteomes" id="UP001623330"/>
    </source>
</evidence>
<reference evidence="2 3" key="1">
    <citation type="submission" date="2024-05" db="EMBL/GenBank/DDBJ databases">
        <title>Long read based assembly of the Candida bracarensis genome reveals expanded adhesin content.</title>
        <authorList>
            <person name="Marcet-Houben M."/>
            <person name="Ksiezopolska E."/>
            <person name="Gabaldon T."/>
        </authorList>
    </citation>
    <scope>NUCLEOTIDE SEQUENCE [LARGE SCALE GENOMIC DNA]</scope>
    <source>
        <strain evidence="2 3">CBM6</strain>
    </source>
</reference>
<proteinExistence type="predicted"/>
<feature type="transmembrane region" description="Helical" evidence="1">
    <location>
        <begin position="150"/>
        <end position="172"/>
    </location>
</feature>
<dbReference type="Proteomes" id="UP001623330">
    <property type="component" value="Unassembled WGS sequence"/>
</dbReference>
<accession>A0ABR4NSB5</accession>
<feature type="transmembrane region" description="Helical" evidence="1">
    <location>
        <begin position="212"/>
        <end position="236"/>
    </location>
</feature>
<name>A0ABR4NSB5_9SACH</name>